<keyword evidence="2" id="KW-1185">Reference proteome</keyword>
<accession>A0ABQ5I4Z1</accession>
<name>A0ABQ5I4Z1_9ASTR</name>
<sequence length="300" mass="33242">MEVVAMVENETKDMMTIGVIMLVVMEVDLRLTMVDTGMPCMVVLDMQVLGTLVTVGLLAMVEVGVLEVVVVVEPLEVMVAKDMVGQLEALVEVLLLVDIDMDMDTGMTVVKGTIMAAMVVPGVAAVVVEGGERGFVETFLASVLNGRLGFPASIRLSNCIAGMASFEYEESNERICFGFRSVRCVDADVRFWEECGKVFMIRYGLSLYVFMISVGRFWEECGKVLGEKGVEDEGRKTHLLEDKQIPSVGVFDEVFLALGWHLEEIHMTWAHLEKKQTRLQTYTKSLDESFSQSVETASHT</sequence>
<comment type="caution">
    <text evidence="1">The sequence shown here is derived from an EMBL/GenBank/DDBJ whole genome shotgun (WGS) entry which is preliminary data.</text>
</comment>
<reference evidence="1" key="1">
    <citation type="journal article" date="2022" name="Int. J. Mol. Sci.">
        <title>Draft Genome of Tanacetum Coccineum: Genomic Comparison of Closely Related Tanacetum-Family Plants.</title>
        <authorList>
            <person name="Yamashiro T."/>
            <person name="Shiraishi A."/>
            <person name="Nakayama K."/>
            <person name="Satake H."/>
        </authorList>
    </citation>
    <scope>NUCLEOTIDE SEQUENCE</scope>
</reference>
<dbReference type="EMBL" id="BQNB010020365">
    <property type="protein sequence ID" value="GJT95193.1"/>
    <property type="molecule type" value="Genomic_DNA"/>
</dbReference>
<gene>
    <name evidence="1" type="ORF">Tco_1090711</name>
</gene>
<dbReference type="Proteomes" id="UP001151760">
    <property type="component" value="Unassembled WGS sequence"/>
</dbReference>
<protein>
    <submittedName>
        <fullName evidence="1">Uncharacterized protein</fullName>
    </submittedName>
</protein>
<evidence type="ECO:0000313" key="1">
    <source>
        <dbReference type="EMBL" id="GJT95193.1"/>
    </source>
</evidence>
<organism evidence="1 2">
    <name type="scientific">Tanacetum coccineum</name>
    <dbReference type="NCBI Taxonomy" id="301880"/>
    <lineage>
        <taxon>Eukaryota</taxon>
        <taxon>Viridiplantae</taxon>
        <taxon>Streptophyta</taxon>
        <taxon>Embryophyta</taxon>
        <taxon>Tracheophyta</taxon>
        <taxon>Spermatophyta</taxon>
        <taxon>Magnoliopsida</taxon>
        <taxon>eudicotyledons</taxon>
        <taxon>Gunneridae</taxon>
        <taxon>Pentapetalae</taxon>
        <taxon>asterids</taxon>
        <taxon>campanulids</taxon>
        <taxon>Asterales</taxon>
        <taxon>Asteraceae</taxon>
        <taxon>Asteroideae</taxon>
        <taxon>Anthemideae</taxon>
        <taxon>Anthemidinae</taxon>
        <taxon>Tanacetum</taxon>
    </lineage>
</organism>
<proteinExistence type="predicted"/>
<reference evidence="1" key="2">
    <citation type="submission" date="2022-01" db="EMBL/GenBank/DDBJ databases">
        <authorList>
            <person name="Yamashiro T."/>
            <person name="Shiraishi A."/>
            <person name="Satake H."/>
            <person name="Nakayama K."/>
        </authorList>
    </citation>
    <scope>NUCLEOTIDE SEQUENCE</scope>
</reference>
<evidence type="ECO:0000313" key="2">
    <source>
        <dbReference type="Proteomes" id="UP001151760"/>
    </source>
</evidence>